<sequence length="331" mass="38215">MLKIRLVYFSEVMLIKAKSNVVVNLDYLYLVEDMDRFNRSWCAISFEQLQDTSLSLLLGEGDEELMVMWREMGIRKKKGRETRRGSDPDGAAKVYGDKEEEGKRNKKRQRSGWGCKRKEVKTKVVEESNEEEEVVEEEIEEEEEEDDDDEEEKEEEGGDNEDEEEDGEKDGDEQGGVEECEEQEEDKDTNEANDENVVMPNNLTLDKNDVSELKMQIQELKMKEVKTKVVEESNEEEVVEEEIEEEEEDDDDEEEKEEEGGDNEDEEEDGEKDGDEQGGVEECEEQEEDKDTNEVEQQIKGPKGGRTQGINREEDCKSYGGRSFEGGSRDC</sequence>
<feature type="region of interest" description="Disordered" evidence="1">
    <location>
        <begin position="120"/>
        <end position="331"/>
    </location>
</feature>
<feature type="region of interest" description="Disordered" evidence="1">
    <location>
        <begin position="77"/>
        <end position="108"/>
    </location>
</feature>
<dbReference type="AlphaFoldDB" id="A0A540MAK3"/>
<feature type="compositionally biased region" description="Acidic residues" evidence="1">
    <location>
        <begin position="232"/>
        <end position="291"/>
    </location>
</feature>
<organism evidence="2 3">
    <name type="scientific">Malus baccata</name>
    <name type="common">Siberian crab apple</name>
    <name type="synonym">Pyrus baccata</name>
    <dbReference type="NCBI Taxonomy" id="106549"/>
    <lineage>
        <taxon>Eukaryota</taxon>
        <taxon>Viridiplantae</taxon>
        <taxon>Streptophyta</taxon>
        <taxon>Embryophyta</taxon>
        <taxon>Tracheophyta</taxon>
        <taxon>Spermatophyta</taxon>
        <taxon>Magnoliopsida</taxon>
        <taxon>eudicotyledons</taxon>
        <taxon>Gunneridae</taxon>
        <taxon>Pentapetalae</taxon>
        <taxon>rosids</taxon>
        <taxon>fabids</taxon>
        <taxon>Rosales</taxon>
        <taxon>Rosaceae</taxon>
        <taxon>Amygdaloideae</taxon>
        <taxon>Maleae</taxon>
        <taxon>Malus</taxon>
    </lineage>
</organism>
<gene>
    <name evidence="2" type="ORF">C1H46_018821</name>
</gene>
<reference evidence="2 3" key="1">
    <citation type="journal article" date="2019" name="G3 (Bethesda)">
        <title>Sequencing of a Wild Apple (Malus baccata) Genome Unravels the Differences Between Cultivated and Wild Apple Species Regarding Disease Resistance and Cold Tolerance.</title>
        <authorList>
            <person name="Chen X."/>
        </authorList>
    </citation>
    <scope>NUCLEOTIDE SEQUENCE [LARGE SCALE GENOMIC DNA]</scope>
    <source>
        <strain evidence="3">cv. Shandingzi</strain>
        <tissue evidence="2">Leaves</tissue>
    </source>
</reference>
<dbReference type="Proteomes" id="UP000315295">
    <property type="component" value="Unassembled WGS sequence"/>
</dbReference>
<protein>
    <submittedName>
        <fullName evidence="2">Uncharacterized protein</fullName>
    </submittedName>
</protein>
<evidence type="ECO:0000256" key="1">
    <source>
        <dbReference type="SAM" id="MobiDB-lite"/>
    </source>
</evidence>
<feature type="compositionally biased region" description="Basic and acidic residues" evidence="1">
    <location>
        <begin position="220"/>
        <end position="231"/>
    </location>
</feature>
<evidence type="ECO:0000313" key="2">
    <source>
        <dbReference type="EMBL" id="TQD95582.1"/>
    </source>
</evidence>
<evidence type="ECO:0000313" key="3">
    <source>
        <dbReference type="Proteomes" id="UP000315295"/>
    </source>
</evidence>
<name>A0A540MAK3_MALBA</name>
<proteinExistence type="predicted"/>
<accession>A0A540MAK3</accession>
<comment type="caution">
    <text evidence="2">The sequence shown here is derived from an EMBL/GenBank/DDBJ whole genome shotgun (WGS) entry which is preliminary data.</text>
</comment>
<dbReference type="EMBL" id="VIEB01000310">
    <property type="protein sequence ID" value="TQD95582.1"/>
    <property type="molecule type" value="Genomic_DNA"/>
</dbReference>
<feature type="compositionally biased region" description="Acidic residues" evidence="1">
    <location>
        <begin position="127"/>
        <end position="194"/>
    </location>
</feature>
<keyword evidence="3" id="KW-1185">Reference proteome</keyword>